<sequence>MLALLLAAAASPRHGGVAWRRAATTPPRARPAILTADARLAELPQLVQLVEARGGTAKAVRAAAAANTGLGLETRRAVKRGEVLLAVPASLALSAESALRSAELGPSLATFEPMLAEYSFIALQLLQQRFAGDASELAPWLSSSALPADGFDDLPLLWPEEERAELQASTTLGFGQRLAGAAADFEWLEENVFSASPMEFPPFVFTADAFRAALALAFSRAVPLPIKEGASEVQLALLPLLDLVNHDSSPTSALKVRAARGGLFGAGASDAMVELVALEDLPEGSPLTRRYGRGEVGAELLVDFGFIEKRLPASAMLTFELDDQNDRNYDDKLDCLERNGLSDLEYWVLSEEQCAAEGLPTDLLAFLRLKHLNGADCFLLESIFADSLWSEHLQLPVSEENERSALQDAASAVVRYKEGLAGSLQTDLQILGEAPEKSRAYMMASVRYAERRALEAAARWIEARLLRLETLEYYQERRLNALGLNPIESDEELEALKAAGRSYGASEIEW</sequence>
<proteinExistence type="predicted"/>
<dbReference type="InterPro" id="IPR036464">
    <property type="entry name" value="Rubisco_LSMT_subst-bd_sf"/>
</dbReference>
<dbReference type="GO" id="GO:0032259">
    <property type="term" value="P:methylation"/>
    <property type="evidence" value="ECO:0007669"/>
    <property type="project" value="UniProtKB-KW"/>
</dbReference>
<dbReference type="AlphaFoldDB" id="A0AB34K199"/>
<dbReference type="EMBL" id="JBGBPQ010000003">
    <property type="protein sequence ID" value="KAL1526284.1"/>
    <property type="molecule type" value="Genomic_DNA"/>
</dbReference>
<dbReference type="Pfam" id="PF09273">
    <property type="entry name" value="Rubis-subs-bind"/>
    <property type="match status" value="1"/>
</dbReference>
<comment type="caution">
    <text evidence="5">The sequence shown here is derived from an EMBL/GenBank/DDBJ whole genome shotgun (WGS) entry which is preliminary data.</text>
</comment>
<name>A0AB34K199_PRYPA</name>
<keyword evidence="3" id="KW-0949">S-adenosyl-L-methionine</keyword>
<dbReference type="InterPro" id="IPR046341">
    <property type="entry name" value="SET_dom_sf"/>
</dbReference>
<feature type="domain" description="Rubisco LSMT substrate-binding" evidence="4">
    <location>
        <begin position="323"/>
        <end position="454"/>
    </location>
</feature>
<dbReference type="InterPro" id="IPR050600">
    <property type="entry name" value="SETD3_SETD6_MTase"/>
</dbReference>
<dbReference type="GO" id="GO:0016279">
    <property type="term" value="F:protein-lysine N-methyltransferase activity"/>
    <property type="evidence" value="ECO:0007669"/>
    <property type="project" value="TreeGrafter"/>
</dbReference>
<gene>
    <name evidence="5" type="ORF">AB1Y20_015002</name>
</gene>
<accession>A0AB34K199</accession>
<dbReference type="PANTHER" id="PTHR13271">
    <property type="entry name" value="UNCHARACTERIZED PUTATIVE METHYLTRANSFERASE"/>
    <property type="match status" value="1"/>
</dbReference>
<dbReference type="SUPFAM" id="SSF81822">
    <property type="entry name" value="RuBisCo LSMT C-terminal, substrate-binding domain"/>
    <property type="match status" value="1"/>
</dbReference>
<evidence type="ECO:0000313" key="6">
    <source>
        <dbReference type="Proteomes" id="UP001515480"/>
    </source>
</evidence>
<evidence type="ECO:0000259" key="4">
    <source>
        <dbReference type="Pfam" id="PF09273"/>
    </source>
</evidence>
<evidence type="ECO:0000256" key="1">
    <source>
        <dbReference type="ARBA" id="ARBA00022603"/>
    </source>
</evidence>
<dbReference type="InterPro" id="IPR015353">
    <property type="entry name" value="Rubisco_LSMT_subst-bd"/>
</dbReference>
<reference evidence="5 6" key="1">
    <citation type="journal article" date="2024" name="Science">
        <title>Giant polyketide synthase enzymes in the biosynthesis of giant marine polyether toxins.</title>
        <authorList>
            <person name="Fallon T.R."/>
            <person name="Shende V.V."/>
            <person name="Wierzbicki I.H."/>
            <person name="Pendleton A.L."/>
            <person name="Watervoot N.F."/>
            <person name="Auber R.P."/>
            <person name="Gonzalez D.J."/>
            <person name="Wisecaver J.H."/>
            <person name="Moore B.S."/>
        </authorList>
    </citation>
    <scope>NUCLEOTIDE SEQUENCE [LARGE SCALE GENOMIC DNA]</scope>
    <source>
        <strain evidence="5 6">12B1</strain>
    </source>
</reference>
<keyword evidence="2" id="KW-0808">Transferase</keyword>
<dbReference type="Proteomes" id="UP001515480">
    <property type="component" value="Unassembled WGS sequence"/>
</dbReference>
<evidence type="ECO:0000256" key="3">
    <source>
        <dbReference type="ARBA" id="ARBA00022691"/>
    </source>
</evidence>
<evidence type="ECO:0000256" key="2">
    <source>
        <dbReference type="ARBA" id="ARBA00022679"/>
    </source>
</evidence>
<dbReference type="Gene3D" id="3.90.1410.10">
    <property type="entry name" value="set domain protein methyltransferase, domain 1"/>
    <property type="match status" value="1"/>
</dbReference>
<evidence type="ECO:0000313" key="5">
    <source>
        <dbReference type="EMBL" id="KAL1526284.1"/>
    </source>
</evidence>
<dbReference type="PANTHER" id="PTHR13271:SF123">
    <property type="entry name" value="RIBULOSE-1,5-BISPHOSPHATE CARBOXYLASE_OXYGENASE SMALL SUBUNIT N-METHYLTRANSFERASE I-RELATED"/>
    <property type="match status" value="1"/>
</dbReference>
<keyword evidence="1" id="KW-0489">Methyltransferase</keyword>
<dbReference type="SUPFAM" id="SSF82199">
    <property type="entry name" value="SET domain"/>
    <property type="match status" value="1"/>
</dbReference>
<protein>
    <recommendedName>
        <fullName evidence="4">Rubisco LSMT substrate-binding domain-containing protein</fullName>
    </recommendedName>
</protein>
<dbReference type="Gene3D" id="3.90.1420.10">
    <property type="entry name" value="Rubisco LSMT, substrate-binding domain"/>
    <property type="match status" value="1"/>
</dbReference>
<organism evidence="5 6">
    <name type="scientific">Prymnesium parvum</name>
    <name type="common">Toxic golden alga</name>
    <dbReference type="NCBI Taxonomy" id="97485"/>
    <lineage>
        <taxon>Eukaryota</taxon>
        <taxon>Haptista</taxon>
        <taxon>Haptophyta</taxon>
        <taxon>Prymnesiophyceae</taxon>
        <taxon>Prymnesiales</taxon>
        <taxon>Prymnesiaceae</taxon>
        <taxon>Prymnesium</taxon>
    </lineage>
</organism>
<keyword evidence="6" id="KW-1185">Reference proteome</keyword>